<dbReference type="GeneID" id="62194385"/>
<reference evidence="2" key="1">
    <citation type="submission" date="2020-10" db="EMBL/GenBank/DDBJ databases">
        <authorList>
            <person name="Roach M.J.R."/>
        </authorList>
    </citation>
    <scope>NUCLEOTIDE SEQUENCE</scope>
    <source>
        <strain evidence="2">CBS 1945</strain>
    </source>
</reference>
<dbReference type="OrthoDB" id="3994861at2759"/>
<sequence length="488" mass="53960">MVSEDNDNYSYYQAYVDSEEEEGKRGESVSNEELNKDLSANDIVEEYDNSSEITRPLSVEEGDTPQKTDPINDYMSELQADLKNALTFDEKASEEKEEVGERGAMETKPEQNASLEAGIKLQEKSDDDPEEQAGTLLNSETTEPYEFVPPFAGKHISTSVSLEDSLWRGDNGNDGTEGDDDDGTDVEDDGDDDQYSFFPNDDTGSVLNKNLTNDSTGSLSTGNFSSSMIIADEGSNVSQDDFRSKFIRMNTRDTMRTINTSSSNMTKDAENYVGSPLVTVGEAEKEIKEEEEEEEKEGEILDTLPENEEYDTSSTTVTTNRNSNNTAGDSTRNSALTKDSTLTWESPDSHGNSFGSKQTTASADYSNWEIPSVPNVDQKAIFSLPTVSARLQALREKRQELAEFDSGLEAFLKETVKKGTKTMLHGGDRQLGPHVKAAYANARLNHHHLSASTVTTEFASDIIRTSSVIREKGKNFFKKMHLKTVGQH</sequence>
<feature type="compositionally biased region" description="Low complexity" evidence="1">
    <location>
        <begin position="312"/>
        <end position="326"/>
    </location>
</feature>
<feature type="region of interest" description="Disordered" evidence="1">
    <location>
        <begin position="283"/>
        <end position="335"/>
    </location>
</feature>
<feature type="compositionally biased region" description="Basic and acidic residues" evidence="1">
    <location>
        <begin position="88"/>
        <end position="109"/>
    </location>
</feature>
<gene>
    <name evidence="2" type="ORF">FOA43_000984</name>
</gene>
<dbReference type="AlphaFoldDB" id="A0A875RWK8"/>
<dbReference type="RefSeq" id="XP_038777236.1">
    <property type="nucleotide sequence ID" value="XM_038921308.1"/>
</dbReference>
<feature type="region of interest" description="Disordered" evidence="1">
    <location>
        <begin position="341"/>
        <end position="360"/>
    </location>
</feature>
<dbReference type="KEGG" id="bnn:FOA43_000984"/>
<feature type="compositionally biased region" description="Acidic residues" evidence="1">
    <location>
        <begin position="176"/>
        <end position="194"/>
    </location>
</feature>
<keyword evidence="3" id="KW-1185">Reference proteome</keyword>
<feature type="region of interest" description="Disordered" evidence="1">
    <location>
        <begin position="1"/>
        <end position="209"/>
    </location>
</feature>
<evidence type="ECO:0000313" key="3">
    <source>
        <dbReference type="Proteomes" id="UP000662931"/>
    </source>
</evidence>
<organism evidence="2 3">
    <name type="scientific">Eeniella nana</name>
    <name type="common">Yeast</name>
    <name type="synonym">Brettanomyces nanus</name>
    <dbReference type="NCBI Taxonomy" id="13502"/>
    <lineage>
        <taxon>Eukaryota</taxon>
        <taxon>Fungi</taxon>
        <taxon>Dikarya</taxon>
        <taxon>Ascomycota</taxon>
        <taxon>Saccharomycotina</taxon>
        <taxon>Pichiomycetes</taxon>
        <taxon>Pichiales</taxon>
        <taxon>Pichiaceae</taxon>
        <taxon>Brettanomyces</taxon>
    </lineage>
</organism>
<protein>
    <submittedName>
        <fullName evidence="2">Uncharacterized protein</fullName>
    </submittedName>
</protein>
<proteinExistence type="predicted"/>
<name>A0A875RWK8_EENNA</name>
<dbReference type="EMBL" id="CP064812">
    <property type="protein sequence ID" value="QPG73671.1"/>
    <property type="molecule type" value="Genomic_DNA"/>
</dbReference>
<evidence type="ECO:0000256" key="1">
    <source>
        <dbReference type="SAM" id="MobiDB-lite"/>
    </source>
</evidence>
<dbReference type="Proteomes" id="UP000662931">
    <property type="component" value="Chromosome 1"/>
</dbReference>
<evidence type="ECO:0000313" key="2">
    <source>
        <dbReference type="EMBL" id="QPG73671.1"/>
    </source>
</evidence>
<accession>A0A875RWK8</accession>